<sequence>MAFISSFFNCFGPSSNSSSQVFDYDENLSKSKSSSSEKHKSKEKLKGAPIVVYHFPVNSYMFHVCSHDDLHPLNSYQD</sequence>
<keyword evidence="2" id="KW-1185">Reference proteome</keyword>
<gene>
    <name evidence="1" type="ORF">MILVUS5_LOCUS9287</name>
</gene>
<proteinExistence type="predicted"/>
<evidence type="ECO:0000313" key="2">
    <source>
        <dbReference type="Proteomes" id="UP001177021"/>
    </source>
</evidence>
<dbReference type="EMBL" id="CASHSV030000024">
    <property type="protein sequence ID" value="CAJ2639219.1"/>
    <property type="molecule type" value="Genomic_DNA"/>
</dbReference>
<comment type="caution">
    <text evidence="1">The sequence shown here is derived from an EMBL/GenBank/DDBJ whole genome shotgun (WGS) entry which is preliminary data.</text>
</comment>
<protein>
    <submittedName>
        <fullName evidence="1">Uncharacterized protein</fullName>
    </submittedName>
</protein>
<dbReference type="Proteomes" id="UP001177021">
    <property type="component" value="Unassembled WGS sequence"/>
</dbReference>
<evidence type="ECO:0000313" key="1">
    <source>
        <dbReference type="EMBL" id="CAJ2639219.1"/>
    </source>
</evidence>
<reference evidence="1" key="1">
    <citation type="submission" date="2023-10" db="EMBL/GenBank/DDBJ databases">
        <authorList>
            <person name="Rodriguez Cubillos JULIANA M."/>
            <person name="De Vega J."/>
        </authorList>
    </citation>
    <scope>NUCLEOTIDE SEQUENCE</scope>
</reference>
<name>A0ACB0J5J6_TRIPR</name>
<accession>A0ACB0J5J6</accession>
<organism evidence="1 2">
    <name type="scientific">Trifolium pratense</name>
    <name type="common">Red clover</name>
    <dbReference type="NCBI Taxonomy" id="57577"/>
    <lineage>
        <taxon>Eukaryota</taxon>
        <taxon>Viridiplantae</taxon>
        <taxon>Streptophyta</taxon>
        <taxon>Embryophyta</taxon>
        <taxon>Tracheophyta</taxon>
        <taxon>Spermatophyta</taxon>
        <taxon>Magnoliopsida</taxon>
        <taxon>eudicotyledons</taxon>
        <taxon>Gunneridae</taxon>
        <taxon>Pentapetalae</taxon>
        <taxon>rosids</taxon>
        <taxon>fabids</taxon>
        <taxon>Fabales</taxon>
        <taxon>Fabaceae</taxon>
        <taxon>Papilionoideae</taxon>
        <taxon>50 kb inversion clade</taxon>
        <taxon>NPAAA clade</taxon>
        <taxon>Hologalegina</taxon>
        <taxon>IRL clade</taxon>
        <taxon>Trifolieae</taxon>
        <taxon>Trifolium</taxon>
    </lineage>
</organism>